<evidence type="ECO:0000259" key="3">
    <source>
        <dbReference type="PROSITE" id="PS51186"/>
    </source>
</evidence>
<dbReference type="InterPro" id="IPR000182">
    <property type="entry name" value="GNAT_dom"/>
</dbReference>
<evidence type="ECO:0000313" key="4">
    <source>
        <dbReference type="EMBL" id="BCJ35895.1"/>
    </source>
</evidence>
<protein>
    <submittedName>
        <fullName evidence="4">N-acetyltransferase GCN5</fullName>
    </submittedName>
</protein>
<dbReference type="CDD" id="cd04301">
    <property type="entry name" value="NAT_SF"/>
    <property type="match status" value="1"/>
</dbReference>
<evidence type="ECO:0000256" key="2">
    <source>
        <dbReference type="ARBA" id="ARBA00023315"/>
    </source>
</evidence>
<dbReference type="Pfam" id="PF00583">
    <property type="entry name" value="Acetyltransf_1"/>
    <property type="match status" value="1"/>
</dbReference>
<dbReference type="EMBL" id="AP023355">
    <property type="protein sequence ID" value="BCJ35895.1"/>
    <property type="molecule type" value="Genomic_DNA"/>
</dbReference>
<feature type="domain" description="N-acetyltransferase" evidence="3">
    <location>
        <begin position="5"/>
        <end position="150"/>
    </location>
</feature>
<dbReference type="InterPro" id="IPR050832">
    <property type="entry name" value="Bact_Acetyltransf"/>
</dbReference>
<dbReference type="Gene3D" id="3.40.630.30">
    <property type="match status" value="1"/>
</dbReference>
<organism evidence="4 5">
    <name type="scientific">Actinocatenispora thailandica</name>
    <dbReference type="NCBI Taxonomy" id="227318"/>
    <lineage>
        <taxon>Bacteria</taxon>
        <taxon>Bacillati</taxon>
        <taxon>Actinomycetota</taxon>
        <taxon>Actinomycetes</taxon>
        <taxon>Micromonosporales</taxon>
        <taxon>Micromonosporaceae</taxon>
        <taxon>Actinocatenispora</taxon>
    </lineage>
</organism>
<dbReference type="RefSeq" id="WP_203962348.1">
    <property type="nucleotide sequence ID" value="NZ_AP023355.1"/>
</dbReference>
<dbReference type="SUPFAM" id="SSF55729">
    <property type="entry name" value="Acyl-CoA N-acyltransferases (Nat)"/>
    <property type="match status" value="1"/>
</dbReference>
<dbReference type="AlphaFoldDB" id="A0A7R7DQ93"/>
<dbReference type="Proteomes" id="UP000611640">
    <property type="component" value="Chromosome"/>
</dbReference>
<reference evidence="4 5" key="1">
    <citation type="submission" date="2020-08" db="EMBL/GenBank/DDBJ databases">
        <title>Whole genome shotgun sequence of Actinocatenispora thailandica NBRC 105041.</title>
        <authorList>
            <person name="Komaki H."/>
            <person name="Tamura T."/>
        </authorList>
    </citation>
    <scope>NUCLEOTIDE SEQUENCE [LARGE SCALE GENOMIC DNA]</scope>
    <source>
        <strain evidence="4 5">NBRC 105041</strain>
    </source>
</reference>
<proteinExistence type="predicted"/>
<sequence>MRTPISIRPATADDAAAIAEVHRQSRAATMPYLPPQRRGHDEVVRWVREVVLPGCRVLVAEADGTVVGYAALDGTLLDALYLRPERRRHGIGSLLLAAVREYSPECLTLHVFEANVDARAFYARHGFVEIGRGADNMEQLPELTLRWTARPGGADDHLPDRLQ</sequence>
<evidence type="ECO:0000256" key="1">
    <source>
        <dbReference type="ARBA" id="ARBA00022679"/>
    </source>
</evidence>
<keyword evidence="5" id="KW-1185">Reference proteome</keyword>
<dbReference type="GO" id="GO:0016747">
    <property type="term" value="F:acyltransferase activity, transferring groups other than amino-acyl groups"/>
    <property type="evidence" value="ECO:0007669"/>
    <property type="project" value="InterPro"/>
</dbReference>
<dbReference type="PANTHER" id="PTHR43877">
    <property type="entry name" value="AMINOALKYLPHOSPHONATE N-ACETYLTRANSFERASE-RELATED-RELATED"/>
    <property type="match status" value="1"/>
</dbReference>
<dbReference type="InterPro" id="IPR016181">
    <property type="entry name" value="Acyl_CoA_acyltransferase"/>
</dbReference>
<dbReference type="PROSITE" id="PS51186">
    <property type="entry name" value="GNAT"/>
    <property type="match status" value="1"/>
</dbReference>
<evidence type="ECO:0000313" key="5">
    <source>
        <dbReference type="Proteomes" id="UP000611640"/>
    </source>
</evidence>
<keyword evidence="1" id="KW-0808">Transferase</keyword>
<dbReference type="KEGG" id="atl:Athai_33980"/>
<accession>A0A7R7DQ93</accession>
<name>A0A7R7DQ93_9ACTN</name>
<gene>
    <name evidence="4" type="ORF">Athai_33980</name>
</gene>
<keyword evidence="2" id="KW-0012">Acyltransferase</keyword>